<sequence>MQLQLFTIALLSSSASALAPHQRRQDTIGPAFSSAANQLISLYVPAAGQSAILSAASAASITGDPQSIINSALAATVVPSWLAAVPTEYQSCINSVESAISGLRGAASTGIAGAPRVATATNSAGSTFITIIPPSSVSIAAASSVTGSVASITGSVATSLSSVLSSVSSVSNSAASSAPSSAVSAASSTASSAASATSSAVSSVANKPSAVTSHTASSSTSSGFAAPTQVPIAAAGVIGLLGMVLAV</sequence>
<evidence type="ECO:0000313" key="2">
    <source>
        <dbReference type="EMBL" id="OCK73520.1"/>
    </source>
</evidence>
<proteinExistence type="predicted"/>
<dbReference type="Proteomes" id="UP000250266">
    <property type="component" value="Unassembled WGS sequence"/>
</dbReference>
<dbReference type="EMBL" id="KV745742">
    <property type="protein sequence ID" value="OCK73520.1"/>
    <property type="molecule type" value="Genomic_DNA"/>
</dbReference>
<name>A0A8E2J8S1_9PEZI</name>
<accession>A0A8E2J8S1</accession>
<dbReference type="OrthoDB" id="4850190at2759"/>
<keyword evidence="1" id="KW-0732">Signal</keyword>
<evidence type="ECO:0000313" key="3">
    <source>
        <dbReference type="Proteomes" id="UP000250266"/>
    </source>
</evidence>
<protein>
    <submittedName>
        <fullName evidence="2">Uncharacterized protein</fullName>
    </submittedName>
</protein>
<keyword evidence="3" id="KW-1185">Reference proteome</keyword>
<organism evidence="2 3">
    <name type="scientific">Lepidopterella palustris CBS 459.81</name>
    <dbReference type="NCBI Taxonomy" id="1314670"/>
    <lineage>
        <taxon>Eukaryota</taxon>
        <taxon>Fungi</taxon>
        <taxon>Dikarya</taxon>
        <taxon>Ascomycota</taxon>
        <taxon>Pezizomycotina</taxon>
        <taxon>Dothideomycetes</taxon>
        <taxon>Pleosporomycetidae</taxon>
        <taxon>Mytilinidiales</taxon>
        <taxon>Argynnaceae</taxon>
        <taxon>Lepidopterella</taxon>
    </lineage>
</organism>
<dbReference type="AlphaFoldDB" id="A0A8E2J8S1"/>
<evidence type="ECO:0000256" key="1">
    <source>
        <dbReference type="SAM" id="SignalP"/>
    </source>
</evidence>
<gene>
    <name evidence="2" type="ORF">K432DRAFT_430546</name>
</gene>
<reference evidence="2 3" key="1">
    <citation type="journal article" date="2016" name="Nat. Commun.">
        <title>Ectomycorrhizal ecology is imprinted in the genome of the dominant symbiotic fungus Cenococcum geophilum.</title>
        <authorList>
            <consortium name="DOE Joint Genome Institute"/>
            <person name="Peter M."/>
            <person name="Kohler A."/>
            <person name="Ohm R.A."/>
            <person name="Kuo A."/>
            <person name="Krutzmann J."/>
            <person name="Morin E."/>
            <person name="Arend M."/>
            <person name="Barry K.W."/>
            <person name="Binder M."/>
            <person name="Choi C."/>
            <person name="Clum A."/>
            <person name="Copeland A."/>
            <person name="Grisel N."/>
            <person name="Haridas S."/>
            <person name="Kipfer T."/>
            <person name="LaButti K."/>
            <person name="Lindquist E."/>
            <person name="Lipzen A."/>
            <person name="Maire R."/>
            <person name="Meier B."/>
            <person name="Mihaltcheva S."/>
            <person name="Molinier V."/>
            <person name="Murat C."/>
            <person name="Poggeler S."/>
            <person name="Quandt C.A."/>
            <person name="Sperisen C."/>
            <person name="Tritt A."/>
            <person name="Tisserant E."/>
            <person name="Crous P.W."/>
            <person name="Henrissat B."/>
            <person name="Nehls U."/>
            <person name="Egli S."/>
            <person name="Spatafora J.W."/>
            <person name="Grigoriev I.V."/>
            <person name="Martin F.M."/>
        </authorList>
    </citation>
    <scope>NUCLEOTIDE SEQUENCE [LARGE SCALE GENOMIC DNA]</scope>
    <source>
        <strain evidence="2 3">CBS 459.81</strain>
    </source>
</reference>
<feature type="signal peptide" evidence="1">
    <location>
        <begin position="1"/>
        <end position="17"/>
    </location>
</feature>
<feature type="chain" id="PRO_5034711692" evidence="1">
    <location>
        <begin position="18"/>
        <end position="247"/>
    </location>
</feature>